<organism evidence="2 3">
    <name type="scientific">Bifidobacterium catenulatum</name>
    <dbReference type="NCBI Taxonomy" id="1686"/>
    <lineage>
        <taxon>Bacteria</taxon>
        <taxon>Bacillati</taxon>
        <taxon>Actinomycetota</taxon>
        <taxon>Actinomycetes</taxon>
        <taxon>Bifidobacteriales</taxon>
        <taxon>Bifidobacteriaceae</taxon>
        <taxon>Bifidobacterium</taxon>
    </lineage>
</organism>
<dbReference type="Gene3D" id="1.10.260.40">
    <property type="entry name" value="lambda repressor-like DNA-binding domains"/>
    <property type="match status" value="1"/>
</dbReference>
<dbReference type="EMBL" id="JAQKGX010000002">
    <property type="protein sequence ID" value="MDB1161438.1"/>
    <property type="molecule type" value="Genomic_DNA"/>
</dbReference>
<reference evidence="2" key="1">
    <citation type="submission" date="2023-01" db="EMBL/GenBank/DDBJ databases">
        <title>Human gut microbiome strain richness.</title>
        <authorList>
            <person name="Chen-Liaw A."/>
        </authorList>
    </citation>
    <scope>NUCLEOTIDE SEQUENCE</scope>
    <source>
        <strain evidence="2">BSD2780120875st1_E5_BSD2780120875b_170604</strain>
    </source>
</reference>
<proteinExistence type="predicted"/>
<accession>A0AAW6A0M0</accession>
<dbReference type="AlphaFoldDB" id="A0AAW6A0M0"/>
<dbReference type="RefSeq" id="WP_195223865.1">
    <property type="nucleotide sequence ID" value="NZ_JADMXZ010000004.1"/>
</dbReference>
<evidence type="ECO:0000313" key="3">
    <source>
        <dbReference type="Proteomes" id="UP001211105"/>
    </source>
</evidence>
<gene>
    <name evidence="2" type="ORF">PL707_03935</name>
</gene>
<name>A0AAW6A0M0_9BIFI</name>
<dbReference type="CDD" id="cd00093">
    <property type="entry name" value="HTH_XRE"/>
    <property type="match status" value="1"/>
</dbReference>
<protein>
    <submittedName>
        <fullName evidence="2">Helix-turn-helix transcriptional regulator</fullName>
    </submittedName>
</protein>
<sequence>MSAEEMMSADDGLMNERKADYIERAIRYNIQRYMDLSGMRQEDMAKVLHVSRGAVSQMLTGYSRMKFRQMYLAAQALGVSIDDLMDPSYMAQDDELTRKMFEIQTQADELTRRMLDNLHDTQQSATSDSNEPALSGAGAGGTQARYFVMPKTNRLALARREC</sequence>
<dbReference type="SMART" id="SM00530">
    <property type="entry name" value="HTH_XRE"/>
    <property type="match status" value="1"/>
</dbReference>
<dbReference type="InterPro" id="IPR001387">
    <property type="entry name" value="Cro/C1-type_HTH"/>
</dbReference>
<dbReference type="GO" id="GO:0003677">
    <property type="term" value="F:DNA binding"/>
    <property type="evidence" value="ECO:0007669"/>
    <property type="project" value="InterPro"/>
</dbReference>
<comment type="caution">
    <text evidence="2">The sequence shown here is derived from an EMBL/GenBank/DDBJ whole genome shotgun (WGS) entry which is preliminary data.</text>
</comment>
<evidence type="ECO:0000259" key="1">
    <source>
        <dbReference type="PROSITE" id="PS50943"/>
    </source>
</evidence>
<dbReference type="Pfam" id="PF01381">
    <property type="entry name" value="HTH_3"/>
    <property type="match status" value="1"/>
</dbReference>
<dbReference type="PROSITE" id="PS50943">
    <property type="entry name" value="HTH_CROC1"/>
    <property type="match status" value="1"/>
</dbReference>
<dbReference type="SUPFAM" id="SSF47413">
    <property type="entry name" value="lambda repressor-like DNA-binding domains"/>
    <property type="match status" value="1"/>
</dbReference>
<feature type="domain" description="HTH cro/C1-type" evidence="1">
    <location>
        <begin position="30"/>
        <end position="84"/>
    </location>
</feature>
<evidence type="ECO:0000313" key="2">
    <source>
        <dbReference type="EMBL" id="MDB1161438.1"/>
    </source>
</evidence>
<dbReference type="InterPro" id="IPR010982">
    <property type="entry name" value="Lambda_DNA-bd_dom_sf"/>
</dbReference>
<dbReference type="Proteomes" id="UP001211105">
    <property type="component" value="Unassembled WGS sequence"/>
</dbReference>